<dbReference type="Proteomes" id="UP000018482">
    <property type="component" value="Unassembled WGS sequence"/>
</dbReference>
<sequence>MKQESCLSATVSGDLEQEKTDFERKELNTG</sequence>
<organism evidence="2 3">
    <name type="scientific">Streptococcus agalactiae LMG 14747</name>
    <dbReference type="NCBI Taxonomy" id="1154860"/>
    <lineage>
        <taxon>Bacteria</taxon>
        <taxon>Bacillati</taxon>
        <taxon>Bacillota</taxon>
        <taxon>Bacilli</taxon>
        <taxon>Lactobacillales</taxon>
        <taxon>Streptococcaceae</taxon>
        <taxon>Streptococcus</taxon>
    </lineage>
</organism>
<gene>
    <name evidence="2" type="ORF">SAG0136_10670</name>
</gene>
<evidence type="ECO:0000256" key="1">
    <source>
        <dbReference type="SAM" id="MobiDB-lite"/>
    </source>
</evidence>
<dbReference type="AlphaFoldDB" id="V6Z4H5"/>
<reference evidence="2 3" key="1">
    <citation type="submission" date="2013-05" db="EMBL/GenBank/DDBJ databases">
        <authorList>
            <person name="Richards V.P."/>
            <person name="Durkin S.A.S."/>
            <person name="Kim M."/>
            <person name="Pavinski Bitar P.D."/>
            <person name="Stanhope M.J."/>
            <person name="Town C.D."/>
            <person name="Venter J.C."/>
        </authorList>
    </citation>
    <scope>NUCLEOTIDE SEQUENCE [LARGE SCALE GENOMIC DNA]</scope>
    <source>
        <strain evidence="2 3">LMG 14747</strain>
    </source>
</reference>
<feature type="compositionally biased region" description="Basic and acidic residues" evidence="1">
    <location>
        <begin position="16"/>
        <end position="30"/>
    </location>
</feature>
<feature type="compositionally biased region" description="Polar residues" evidence="1">
    <location>
        <begin position="1"/>
        <end position="11"/>
    </location>
</feature>
<protein>
    <submittedName>
        <fullName evidence="2">Uncharacterized protein</fullName>
    </submittedName>
</protein>
<feature type="region of interest" description="Disordered" evidence="1">
    <location>
        <begin position="1"/>
        <end position="30"/>
    </location>
</feature>
<dbReference type="EMBL" id="ANQC01000139">
    <property type="protein sequence ID" value="ESV55638.1"/>
    <property type="molecule type" value="Genomic_DNA"/>
</dbReference>
<evidence type="ECO:0000313" key="3">
    <source>
        <dbReference type="Proteomes" id="UP000018482"/>
    </source>
</evidence>
<accession>V6Z4H5</accession>
<name>V6Z4H5_STRAG</name>
<evidence type="ECO:0000313" key="2">
    <source>
        <dbReference type="EMBL" id="ESV55638.1"/>
    </source>
</evidence>
<proteinExistence type="predicted"/>
<comment type="caution">
    <text evidence="2">The sequence shown here is derived from an EMBL/GenBank/DDBJ whole genome shotgun (WGS) entry which is preliminary data.</text>
</comment>